<sequence>MSGASVSPALTLPAAGTLWSRDACCKTPLRVTIHSHHLAAILPVTGAIATASSTELLRLLREAVQQAGLDAVGDLATTFEPQGVSVVLILKESHVALHVWPECNKVSVDIHVCDYHQNNLPKAENLAERLTLMLTGRRDRSGWSYLGLKG</sequence>
<dbReference type="PANTHER" id="PTHR33866:SF2">
    <property type="entry name" value="S-ADENOSYLMETHIONINE DECARBOXYLASE PROENZYME"/>
    <property type="match status" value="1"/>
</dbReference>
<evidence type="ECO:0000256" key="7">
    <source>
        <dbReference type="ARBA" id="ARBA00023145"/>
    </source>
</evidence>
<evidence type="ECO:0000256" key="1">
    <source>
        <dbReference type="ARBA" id="ARBA00001928"/>
    </source>
</evidence>
<dbReference type="Gene3D" id="3.60.90.10">
    <property type="entry name" value="S-adenosylmethionine decarboxylase"/>
    <property type="match status" value="1"/>
</dbReference>
<keyword evidence="6" id="KW-0620">Polyamine biosynthesis</keyword>
<keyword evidence="8" id="KW-0456">Lyase</keyword>
<keyword evidence="10" id="KW-0670">Pyruvate</keyword>
<keyword evidence="5" id="KW-0745">Spermidine biosynthesis</keyword>
<dbReference type="InterPro" id="IPR003826">
    <property type="entry name" value="AdoMetDC_fam_prok"/>
</dbReference>
<comment type="caution">
    <text evidence="11">The sequence shown here is derived from an EMBL/GenBank/DDBJ whole genome shotgun (WGS) entry which is preliminary data.</text>
</comment>
<keyword evidence="12" id="KW-1185">Reference proteome</keyword>
<keyword evidence="2" id="KW-0949">S-adenosyl-L-methionine</keyword>
<dbReference type="GO" id="GO:0004014">
    <property type="term" value="F:adenosylmethionine decarboxylase activity"/>
    <property type="evidence" value="ECO:0007669"/>
    <property type="project" value="InterPro"/>
</dbReference>
<proteinExistence type="predicted"/>
<dbReference type="GO" id="GO:0008295">
    <property type="term" value="P:spermidine biosynthetic process"/>
    <property type="evidence" value="ECO:0007669"/>
    <property type="project" value="UniProtKB-KW"/>
</dbReference>
<dbReference type="Proteomes" id="UP000239576">
    <property type="component" value="Unassembled WGS sequence"/>
</dbReference>
<accession>A0A2T1DWS1</accession>
<keyword evidence="7" id="KW-0865">Zymogen</keyword>
<organism evidence="11 12">
    <name type="scientific">Stenomitos frigidus ULC18</name>
    <dbReference type="NCBI Taxonomy" id="2107698"/>
    <lineage>
        <taxon>Bacteria</taxon>
        <taxon>Bacillati</taxon>
        <taxon>Cyanobacteriota</taxon>
        <taxon>Cyanophyceae</taxon>
        <taxon>Leptolyngbyales</taxon>
        <taxon>Leptolyngbyaceae</taxon>
        <taxon>Stenomitos</taxon>
    </lineage>
</organism>
<dbReference type="InterPro" id="IPR016067">
    <property type="entry name" value="S-AdoMet_deCO2ase_core"/>
</dbReference>
<gene>
    <name evidence="11" type="ORF">C7B82_24975</name>
</gene>
<evidence type="ECO:0000256" key="8">
    <source>
        <dbReference type="ARBA" id="ARBA00023239"/>
    </source>
</evidence>
<keyword evidence="4" id="KW-0068">Autocatalytic cleavage</keyword>
<protein>
    <submittedName>
        <fullName evidence="11">S-adenosylmethionine decarboxylase</fullName>
    </submittedName>
</protein>
<keyword evidence="3" id="KW-0210">Decarboxylase</keyword>
<evidence type="ECO:0000256" key="10">
    <source>
        <dbReference type="ARBA" id="ARBA00023317"/>
    </source>
</evidence>
<dbReference type="EMBL" id="PVWK01000137">
    <property type="protein sequence ID" value="PSB24930.1"/>
    <property type="molecule type" value="Genomic_DNA"/>
</dbReference>
<comment type="cofactor">
    <cofactor evidence="1">
        <name>pyruvate</name>
        <dbReference type="ChEBI" id="CHEBI:15361"/>
    </cofactor>
</comment>
<dbReference type="OrthoDB" id="9793120at2"/>
<evidence type="ECO:0000313" key="11">
    <source>
        <dbReference type="EMBL" id="PSB24930.1"/>
    </source>
</evidence>
<dbReference type="SUPFAM" id="SSF56276">
    <property type="entry name" value="S-adenosylmethionine decarboxylase"/>
    <property type="match status" value="1"/>
</dbReference>
<evidence type="ECO:0000256" key="5">
    <source>
        <dbReference type="ARBA" id="ARBA00023066"/>
    </source>
</evidence>
<evidence type="ECO:0000313" key="12">
    <source>
        <dbReference type="Proteomes" id="UP000239576"/>
    </source>
</evidence>
<keyword evidence="9" id="KW-0704">Schiff base</keyword>
<reference evidence="12" key="1">
    <citation type="submission" date="2018-02" db="EMBL/GenBank/DDBJ databases">
        <authorList>
            <person name="Moore K."/>
            <person name="Momper L."/>
        </authorList>
    </citation>
    <scope>NUCLEOTIDE SEQUENCE [LARGE SCALE GENOMIC DNA]</scope>
    <source>
        <strain evidence="12">ULC18</strain>
    </source>
</reference>
<evidence type="ECO:0000256" key="6">
    <source>
        <dbReference type="ARBA" id="ARBA00023115"/>
    </source>
</evidence>
<evidence type="ECO:0000256" key="9">
    <source>
        <dbReference type="ARBA" id="ARBA00023270"/>
    </source>
</evidence>
<evidence type="ECO:0000256" key="2">
    <source>
        <dbReference type="ARBA" id="ARBA00022691"/>
    </source>
</evidence>
<reference evidence="11 12" key="2">
    <citation type="submission" date="2018-03" db="EMBL/GenBank/DDBJ databases">
        <title>The ancient ancestry and fast evolution of plastids.</title>
        <authorList>
            <person name="Moore K.R."/>
            <person name="Magnabosco C."/>
            <person name="Momper L."/>
            <person name="Gold D.A."/>
            <person name="Bosak T."/>
            <person name="Fournier G.P."/>
        </authorList>
    </citation>
    <scope>NUCLEOTIDE SEQUENCE [LARGE SCALE GENOMIC DNA]</scope>
    <source>
        <strain evidence="11 12">ULC18</strain>
    </source>
</reference>
<dbReference type="PANTHER" id="PTHR33866">
    <property type="entry name" value="S-ADENOSYLMETHIONINE DECARBOXYLASE PROENZYME"/>
    <property type="match status" value="1"/>
</dbReference>
<dbReference type="Pfam" id="PF02675">
    <property type="entry name" value="AdoMet_dc"/>
    <property type="match status" value="1"/>
</dbReference>
<evidence type="ECO:0000256" key="4">
    <source>
        <dbReference type="ARBA" id="ARBA00022813"/>
    </source>
</evidence>
<dbReference type="AlphaFoldDB" id="A0A2T1DWS1"/>
<evidence type="ECO:0000256" key="3">
    <source>
        <dbReference type="ARBA" id="ARBA00022793"/>
    </source>
</evidence>
<name>A0A2T1DWS1_9CYAN</name>
<dbReference type="GO" id="GO:0005829">
    <property type="term" value="C:cytosol"/>
    <property type="evidence" value="ECO:0007669"/>
    <property type="project" value="TreeGrafter"/>
</dbReference>